<dbReference type="EMBL" id="BK015791">
    <property type="protein sequence ID" value="DAE25024.1"/>
    <property type="molecule type" value="Genomic_DNA"/>
</dbReference>
<protein>
    <submittedName>
        <fullName evidence="1">Uncharacterized protein</fullName>
    </submittedName>
</protein>
<accession>A0A8S5R103</accession>
<proteinExistence type="predicted"/>
<evidence type="ECO:0000313" key="1">
    <source>
        <dbReference type="EMBL" id="DAE25024.1"/>
    </source>
</evidence>
<name>A0A8S5R103_9CAUD</name>
<sequence length="108" mass="12917">MYLYSSEDKYWEYDKIEKNYKLHFRRLCEDEIIATILPDEDDGTFCAFYALENVYESDFDSLNTETIEEAKVEVEERIVDLTKEQIEYLQSWIDEFTSISAAEKKRGI</sequence>
<reference evidence="1" key="1">
    <citation type="journal article" date="2021" name="Proc. Natl. Acad. Sci. U.S.A.">
        <title>A Catalog of Tens of Thousands of Viruses from Human Metagenomes Reveals Hidden Associations with Chronic Diseases.</title>
        <authorList>
            <person name="Tisza M.J."/>
            <person name="Buck C.B."/>
        </authorList>
    </citation>
    <scope>NUCLEOTIDE SEQUENCE</scope>
    <source>
        <strain evidence="1">Ct78050</strain>
    </source>
</reference>
<organism evidence="1">
    <name type="scientific">Myoviridae sp. ct78050</name>
    <dbReference type="NCBI Taxonomy" id="2826617"/>
    <lineage>
        <taxon>Viruses</taxon>
        <taxon>Duplodnaviria</taxon>
        <taxon>Heunggongvirae</taxon>
        <taxon>Uroviricota</taxon>
        <taxon>Caudoviricetes</taxon>
    </lineage>
</organism>